<keyword evidence="2" id="KW-1185">Reference proteome</keyword>
<reference evidence="1 2" key="1">
    <citation type="submission" date="2018-07" db="EMBL/GenBank/DDBJ databases">
        <title>Oceanihabitans testaceum sp. nov., isolated from marine sediment.</title>
        <authorList>
            <person name="Li C.-M."/>
        </authorList>
    </citation>
    <scope>NUCLEOTIDE SEQUENCE [LARGE SCALE GENOMIC DNA]</scope>
    <source>
        <strain evidence="1 2">S9-10</strain>
    </source>
</reference>
<evidence type="ECO:0008006" key="3">
    <source>
        <dbReference type="Google" id="ProtNLM"/>
    </source>
</evidence>
<sequence length="131" mass="15156">MLTHIPSHLSDLPIYKKALQIFDLSRNISTYLNQDLAVLKEDGSEDINIYFSGDIVQHSVSLGPEIINAEMERAAEKKLKHVASLRKLTNRLYSHCKRLEKCNSNGKDYIPILRKEIRTFKKLQNSWMLTL</sequence>
<evidence type="ECO:0000313" key="2">
    <source>
        <dbReference type="Proteomes" id="UP000252249"/>
    </source>
</evidence>
<name>A0A368P1X5_9FLAO</name>
<proteinExistence type="predicted"/>
<dbReference type="RefSeq" id="WP_072350697.1">
    <property type="nucleotide sequence ID" value="NZ_JAWVXR010000004.1"/>
</dbReference>
<protein>
    <recommendedName>
        <fullName evidence="3">Four helix bundle protein</fullName>
    </recommendedName>
</protein>
<organism evidence="1 2">
    <name type="scientific">Oceanihabitans sediminis</name>
    <dbReference type="NCBI Taxonomy" id="1812012"/>
    <lineage>
        <taxon>Bacteria</taxon>
        <taxon>Pseudomonadati</taxon>
        <taxon>Bacteroidota</taxon>
        <taxon>Flavobacteriia</taxon>
        <taxon>Flavobacteriales</taxon>
        <taxon>Flavobacteriaceae</taxon>
        <taxon>Oceanihabitans</taxon>
    </lineage>
</organism>
<dbReference type="EMBL" id="QPIG01000004">
    <property type="protein sequence ID" value="RCU56867.1"/>
    <property type="molecule type" value="Genomic_DNA"/>
</dbReference>
<gene>
    <name evidence="1" type="ORF">DU428_10985</name>
</gene>
<dbReference type="AlphaFoldDB" id="A0A368P1X5"/>
<dbReference type="Proteomes" id="UP000252249">
    <property type="component" value="Unassembled WGS sequence"/>
</dbReference>
<accession>A0A368P1X5</accession>
<evidence type="ECO:0000313" key="1">
    <source>
        <dbReference type="EMBL" id="RCU56867.1"/>
    </source>
</evidence>
<dbReference type="OrthoDB" id="1441544at2"/>
<comment type="caution">
    <text evidence="1">The sequence shown here is derived from an EMBL/GenBank/DDBJ whole genome shotgun (WGS) entry which is preliminary data.</text>
</comment>